<feature type="compositionally biased region" description="Basic and acidic residues" evidence="1">
    <location>
        <begin position="55"/>
        <end position="64"/>
    </location>
</feature>
<evidence type="ECO:0000313" key="3">
    <source>
        <dbReference type="Proteomes" id="UP000272942"/>
    </source>
</evidence>
<dbReference type="Proteomes" id="UP000272942">
    <property type="component" value="Unassembled WGS sequence"/>
</dbReference>
<evidence type="ECO:0000313" key="4">
    <source>
        <dbReference type="WBParaSite" id="ECPE_0000214101-mRNA-1"/>
    </source>
</evidence>
<keyword evidence="3" id="KW-1185">Reference proteome</keyword>
<feature type="compositionally biased region" description="Polar residues" evidence="1">
    <location>
        <begin position="73"/>
        <end position="85"/>
    </location>
</feature>
<reference evidence="2 3" key="2">
    <citation type="submission" date="2018-11" db="EMBL/GenBank/DDBJ databases">
        <authorList>
            <consortium name="Pathogen Informatics"/>
        </authorList>
    </citation>
    <scope>NUCLEOTIDE SEQUENCE [LARGE SCALE GENOMIC DNA]</scope>
    <source>
        <strain evidence="2 3">Egypt</strain>
    </source>
</reference>
<reference evidence="4" key="1">
    <citation type="submission" date="2016-06" db="UniProtKB">
        <authorList>
            <consortium name="WormBaseParasite"/>
        </authorList>
    </citation>
    <scope>IDENTIFICATION</scope>
</reference>
<dbReference type="WBParaSite" id="ECPE_0000214101-mRNA-1">
    <property type="protein sequence ID" value="ECPE_0000214101-mRNA-1"/>
    <property type="gene ID" value="ECPE_0000214101"/>
</dbReference>
<dbReference type="EMBL" id="UZAN01039432">
    <property type="protein sequence ID" value="VDP65535.1"/>
    <property type="molecule type" value="Genomic_DNA"/>
</dbReference>
<proteinExistence type="predicted"/>
<accession>A0A183A5A6</accession>
<protein>
    <submittedName>
        <fullName evidence="2 4">Uncharacterized protein</fullName>
    </submittedName>
</protein>
<organism evidence="4">
    <name type="scientific">Echinostoma caproni</name>
    <dbReference type="NCBI Taxonomy" id="27848"/>
    <lineage>
        <taxon>Eukaryota</taxon>
        <taxon>Metazoa</taxon>
        <taxon>Spiralia</taxon>
        <taxon>Lophotrochozoa</taxon>
        <taxon>Platyhelminthes</taxon>
        <taxon>Trematoda</taxon>
        <taxon>Digenea</taxon>
        <taxon>Plagiorchiida</taxon>
        <taxon>Echinostomata</taxon>
        <taxon>Echinostomatoidea</taxon>
        <taxon>Echinostomatidae</taxon>
        <taxon>Echinostoma</taxon>
    </lineage>
</organism>
<sequence length="100" mass="11350">MGSRVVLMDRIDYQRNMQCILNDTNKFLRQKTCDDPKELEWKIASEVQFLLEGHRAGPEDERSSDSPALWPAETSQARCATQKNSIYDELTTAPNGEMAG</sequence>
<evidence type="ECO:0000256" key="1">
    <source>
        <dbReference type="SAM" id="MobiDB-lite"/>
    </source>
</evidence>
<evidence type="ECO:0000313" key="2">
    <source>
        <dbReference type="EMBL" id="VDP65535.1"/>
    </source>
</evidence>
<name>A0A183A5A6_9TREM</name>
<feature type="region of interest" description="Disordered" evidence="1">
    <location>
        <begin position="55"/>
        <end position="100"/>
    </location>
</feature>
<dbReference type="AlphaFoldDB" id="A0A183A5A6"/>
<gene>
    <name evidence="2" type="ORF">ECPE_LOCUS2141</name>
</gene>